<dbReference type="AlphaFoldDB" id="A0A078AR60"/>
<proteinExistence type="predicted"/>
<sequence>MLEKIPESIDSSSQNSQFYQEYNNVLHGFERGSLSEAGRVQNMINMDEPEQIKQLILYRPDRDKQYPKQKNQKMQDQILKNFEKFEREVITDQKYLPLKQRSILKNAQIEGAQLSNISQPESQALLMIQNSSQDEQQVETNKFGLSRQDSLKVFHHWTQDRLEVKRQIRHFQKRAGFLKGQKEIVSQFQGQIKSKETRNRQLQMTLQSIAGQLKENDARLQEGLKLKIVQEYNELKIPEKIIKDTYSNQQLLTERVLSRERDRKTKYLDKMQFLSQYKNQITLLRRGTDQNNTHVNSSQKISPDVNMDFNKGNFENDFEDSESLYQDRSMQMQEIFEITQVPLNVQPIQKQQDKKMIMNQMRKADQEIKRMHILQKRQAALQKIEKHDSKQKTMESSPIQIHTIQPVKRAIPRGNSQKDLNSLVPINRKNQQVDLNQDLFIPQVIRTNSLSRLSSMNKSRSQVILAKYKVKMQKSIDYSRNNSQATFDEIGEKQNLIANYLKKVERNFKLPFSKQTQPKPKYENKRVLDRIKSTERLNVQQNPIQSQMNIQQIESTINLINAQKMSISYERPQQVVSMKSQRHQKPQDQQEIQRPSTYRKTSDYSVQDSQMVQTSNNTYDHDSNYWRRVYRYEWAVGKTRSSINLAQGSGAIEN</sequence>
<dbReference type="Proteomes" id="UP000039865">
    <property type="component" value="Unassembled WGS sequence"/>
</dbReference>
<reference evidence="2 3" key="1">
    <citation type="submission" date="2014-06" db="EMBL/GenBank/DDBJ databases">
        <authorList>
            <person name="Swart Estienne"/>
        </authorList>
    </citation>
    <scope>NUCLEOTIDE SEQUENCE [LARGE SCALE GENOMIC DNA]</scope>
    <source>
        <strain evidence="2 3">130c</strain>
    </source>
</reference>
<feature type="region of interest" description="Disordered" evidence="1">
    <location>
        <begin position="574"/>
        <end position="620"/>
    </location>
</feature>
<evidence type="ECO:0000313" key="3">
    <source>
        <dbReference type="Proteomes" id="UP000039865"/>
    </source>
</evidence>
<evidence type="ECO:0000313" key="2">
    <source>
        <dbReference type="EMBL" id="CDW84895.1"/>
    </source>
</evidence>
<feature type="compositionally biased region" description="Polar residues" evidence="1">
    <location>
        <begin position="587"/>
        <end position="618"/>
    </location>
</feature>
<name>A0A078AR60_STYLE</name>
<gene>
    <name evidence="2" type="primary">Contig10498.g11202</name>
    <name evidence="2" type="ORF">STYLEM_13964</name>
</gene>
<protein>
    <submittedName>
        <fullName evidence="2">Uncharacterized protein</fullName>
    </submittedName>
</protein>
<accession>A0A078AR60</accession>
<organism evidence="2 3">
    <name type="scientific">Stylonychia lemnae</name>
    <name type="common">Ciliate</name>
    <dbReference type="NCBI Taxonomy" id="5949"/>
    <lineage>
        <taxon>Eukaryota</taxon>
        <taxon>Sar</taxon>
        <taxon>Alveolata</taxon>
        <taxon>Ciliophora</taxon>
        <taxon>Intramacronucleata</taxon>
        <taxon>Spirotrichea</taxon>
        <taxon>Stichotrichia</taxon>
        <taxon>Sporadotrichida</taxon>
        <taxon>Oxytrichidae</taxon>
        <taxon>Stylonychinae</taxon>
        <taxon>Stylonychia</taxon>
    </lineage>
</organism>
<dbReference type="EMBL" id="CCKQ01013252">
    <property type="protein sequence ID" value="CDW84895.1"/>
    <property type="molecule type" value="Genomic_DNA"/>
</dbReference>
<keyword evidence="3" id="KW-1185">Reference proteome</keyword>
<dbReference type="InParanoid" id="A0A078AR60"/>
<evidence type="ECO:0000256" key="1">
    <source>
        <dbReference type="SAM" id="MobiDB-lite"/>
    </source>
</evidence>